<evidence type="ECO:0000313" key="3">
    <source>
        <dbReference type="Proteomes" id="UP001232445"/>
    </source>
</evidence>
<organism evidence="2 3">
    <name type="scientific">Caldalkalibacillus uzonensis</name>
    <dbReference type="NCBI Taxonomy" id="353224"/>
    <lineage>
        <taxon>Bacteria</taxon>
        <taxon>Bacillati</taxon>
        <taxon>Bacillota</taxon>
        <taxon>Bacilli</taxon>
        <taxon>Bacillales</taxon>
        <taxon>Bacillaceae</taxon>
        <taxon>Caldalkalibacillus</taxon>
    </lineage>
</organism>
<dbReference type="CDD" id="cd00279">
    <property type="entry name" value="YlxR"/>
    <property type="match status" value="1"/>
</dbReference>
<evidence type="ECO:0000313" key="2">
    <source>
        <dbReference type="EMBL" id="MDQ0337302.1"/>
    </source>
</evidence>
<feature type="domain" description="YlxR" evidence="1">
    <location>
        <begin position="9"/>
        <end position="83"/>
    </location>
</feature>
<reference evidence="2 3" key="1">
    <citation type="submission" date="2023-07" db="EMBL/GenBank/DDBJ databases">
        <title>Genomic Encyclopedia of Type Strains, Phase IV (KMG-IV): sequencing the most valuable type-strain genomes for metagenomic binning, comparative biology and taxonomic classification.</title>
        <authorList>
            <person name="Goeker M."/>
        </authorList>
    </citation>
    <scope>NUCLEOTIDE SEQUENCE [LARGE SCALE GENOMIC DNA]</scope>
    <source>
        <strain evidence="2 3">DSM 17740</strain>
    </source>
</reference>
<accession>A0ABU0CMC8</accession>
<dbReference type="InterPro" id="IPR007393">
    <property type="entry name" value="YlxR_dom"/>
</dbReference>
<dbReference type="PANTHER" id="PTHR34215:SF1">
    <property type="entry name" value="YLXR DOMAIN-CONTAINING PROTEIN"/>
    <property type="match status" value="1"/>
</dbReference>
<dbReference type="PANTHER" id="PTHR34215">
    <property type="entry name" value="BLL0784 PROTEIN"/>
    <property type="match status" value="1"/>
</dbReference>
<dbReference type="InterPro" id="IPR035931">
    <property type="entry name" value="YlxR-like_sf"/>
</dbReference>
<dbReference type="Gene3D" id="3.30.1230.10">
    <property type="entry name" value="YlxR-like"/>
    <property type="match status" value="1"/>
</dbReference>
<name>A0ABU0CMC8_9BACI</name>
<dbReference type="NCBIfam" id="NF047356">
    <property type="entry name" value="RNA_bind_RnpM"/>
    <property type="match status" value="1"/>
</dbReference>
<dbReference type="RefSeq" id="WP_307334268.1">
    <property type="nucleotide sequence ID" value="NZ_JAUSUQ010000001.1"/>
</dbReference>
<comment type="caution">
    <text evidence="2">The sequence shown here is derived from an EMBL/GenBank/DDBJ whole genome shotgun (WGS) entry which is preliminary data.</text>
</comment>
<evidence type="ECO:0000259" key="1">
    <source>
        <dbReference type="Pfam" id="PF04296"/>
    </source>
</evidence>
<protein>
    <submittedName>
        <fullName evidence="2">RNA-binding protein YlxR (DUF448 family)</fullName>
    </submittedName>
</protein>
<keyword evidence="3" id="KW-1185">Reference proteome</keyword>
<sequence>MRRRKVPLRKCVACEEMIPKRELLRVVRTPEHEVKLDPTGKASGRGAYICATLACFQLARKKKALDRSLKVKVSDDIYATLEEEVKKWGNEQDEH</sequence>
<dbReference type="Proteomes" id="UP001232445">
    <property type="component" value="Unassembled WGS sequence"/>
</dbReference>
<gene>
    <name evidence="2" type="ORF">J2S00_000072</name>
</gene>
<dbReference type="Pfam" id="PF04296">
    <property type="entry name" value="YlxR"/>
    <property type="match status" value="1"/>
</dbReference>
<dbReference type="InterPro" id="IPR037465">
    <property type="entry name" value="YlxR"/>
</dbReference>
<dbReference type="SUPFAM" id="SSF64376">
    <property type="entry name" value="YlxR-like"/>
    <property type="match status" value="1"/>
</dbReference>
<proteinExistence type="predicted"/>
<dbReference type="EMBL" id="JAUSUQ010000001">
    <property type="protein sequence ID" value="MDQ0337302.1"/>
    <property type="molecule type" value="Genomic_DNA"/>
</dbReference>